<dbReference type="RefSeq" id="WP_347703148.1">
    <property type="nucleotide sequence ID" value="NZ_JBDPZD010000001.1"/>
</dbReference>
<keyword evidence="1" id="KW-1133">Transmembrane helix</keyword>
<feature type="chain" id="PRO_5046710249" description="PEP-CTERM protein-sorting domain-containing protein" evidence="2">
    <location>
        <begin position="22"/>
        <end position="287"/>
    </location>
</feature>
<sequence length="287" mass="29718">MQAKTILALLLLGALALPAQALLIDDFHDGFSTVEVPLMTPDADGSLRSSTAASVPGGMRSLGLQPLAGSSALSFIAVEDRGRRLDAMRLGTQQLYVSWGYGQGAPMNLDFSGQAALRLELEWFGAQTLAGPWDARALSLTVYATTSNGVGLNPNGSALSAVLSPTTGAWLDLPLASFSTNASTGLPVNWADVYSLLFVVSETGVPAGLAGFGVHAVSTVAVPEPASAVLALGGLMGLWGLSGLAGLKDRLARSRRGGFGRIAGHGLIVSIRGLRSLRRHFVARWPG</sequence>
<feature type="transmembrane region" description="Helical" evidence="1">
    <location>
        <begin position="228"/>
        <end position="247"/>
    </location>
</feature>
<dbReference type="Proteomes" id="UP001495147">
    <property type="component" value="Unassembled WGS sequence"/>
</dbReference>
<gene>
    <name evidence="3" type="ORF">ABDJ85_02490</name>
</gene>
<evidence type="ECO:0000313" key="3">
    <source>
        <dbReference type="EMBL" id="MEO3690316.1"/>
    </source>
</evidence>
<reference evidence="3 4" key="1">
    <citation type="submission" date="2024-05" db="EMBL/GenBank/DDBJ databases">
        <title>Roseateles sp. DJS-2-20 16S ribosomal RNA gene Genome sequencing and assembly.</title>
        <authorList>
            <person name="Woo H."/>
        </authorList>
    </citation>
    <scope>NUCLEOTIDE SEQUENCE [LARGE SCALE GENOMIC DNA]</scope>
    <source>
        <strain evidence="3 4">DJS-2-20</strain>
    </source>
</reference>
<protein>
    <recommendedName>
        <fullName evidence="5">PEP-CTERM protein-sorting domain-containing protein</fullName>
    </recommendedName>
</protein>
<evidence type="ECO:0008006" key="5">
    <source>
        <dbReference type="Google" id="ProtNLM"/>
    </source>
</evidence>
<accession>A0ABV0FYY1</accession>
<evidence type="ECO:0000313" key="4">
    <source>
        <dbReference type="Proteomes" id="UP001495147"/>
    </source>
</evidence>
<keyword evidence="1" id="KW-0812">Transmembrane</keyword>
<organism evidence="3 4">
    <name type="scientific">Roseateles paludis</name>
    <dbReference type="NCBI Taxonomy" id="3145238"/>
    <lineage>
        <taxon>Bacteria</taxon>
        <taxon>Pseudomonadati</taxon>
        <taxon>Pseudomonadota</taxon>
        <taxon>Betaproteobacteria</taxon>
        <taxon>Burkholderiales</taxon>
        <taxon>Sphaerotilaceae</taxon>
        <taxon>Roseateles</taxon>
    </lineage>
</organism>
<evidence type="ECO:0000256" key="1">
    <source>
        <dbReference type="SAM" id="Phobius"/>
    </source>
</evidence>
<keyword evidence="1" id="KW-0472">Membrane</keyword>
<keyword evidence="4" id="KW-1185">Reference proteome</keyword>
<proteinExistence type="predicted"/>
<comment type="caution">
    <text evidence="3">The sequence shown here is derived from an EMBL/GenBank/DDBJ whole genome shotgun (WGS) entry which is preliminary data.</text>
</comment>
<name>A0ABV0FYY1_9BURK</name>
<keyword evidence="2" id="KW-0732">Signal</keyword>
<feature type="signal peptide" evidence="2">
    <location>
        <begin position="1"/>
        <end position="21"/>
    </location>
</feature>
<dbReference type="EMBL" id="JBDPZD010000001">
    <property type="protein sequence ID" value="MEO3690316.1"/>
    <property type="molecule type" value="Genomic_DNA"/>
</dbReference>
<evidence type="ECO:0000256" key="2">
    <source>
        <dbReference type="SAM" id="SignalP"/>
    </source>
</evidence>